<dbReference type="Proteomes" id="UP000265520">
    <property type="component" value="Unassembled WGS sequence"/>
</dbReference>
<evidence type="ECO:0000313" key="1">
    <source>
        <dbReference type="EMBL" id="MCI89473.1"/>
    </source>
</evidence>
<protein>
    <submittedName>
        <fullName evidence="1">Uncharacterized protein</fullName>
    </submittedName>
</protein>
<reference evidence="1 2" key="1">
    <citation type="journal article" date="2018" name="Front. Plant Sci.">
        <title>Red Clover (Trifolium pratense) and Zigzag Clover (T. medium) - A Picture of Genomic Similarities and Differences.</title>
        <authorList>
            <person name="Dluhosova J."/>
            <person name="Istvanek J."/>
            <person name="Nedelnik J."/>
            <person name="Repkova J."/>
        </authorList>
    </citation>
    <scope>NUCLEOTIDE SEQUENCE [LARGE SCALE GENOMIC DNA]</scope>
    <source>
        <strain evidence="2">cv. 10/8</strain>
        <tissue evidence="1">Leaf</tissue>
    </source>
</reference>
<dbReference type="EMBL" id="LXQA011220238">
    <property type="protein sequence ID" value="MCI89473.1"/>
    <property type="molecule type" value="Genomic_DNA"/>
</dbReference>
<evidence type="ECO:0000313" key="2">
    <source>
        <dbReference type="Proteomes" id="UP000265520"/>
    </source>
</evidence>
<organism evidence="1 2">
    <name type="scientific">Trifolium medium</name>
    <dbReference type="NCBI Taxonomy" id="97028"/>
    <lineage>
        <taxon>Eukaryota</taxon>
        <taxon>Viridiplantae</taxon>
        <taxon>Streptophyta</taxon>
        <taxon>Embryophyta</taxon>
        <taxon>Tracheophyta</taxon>
        <taxon>Spermatophyta</taxon>
        <taxon>Magnoliopsida</taxon>
        <taxon>eudicotyledons</taxon>
        <taxon>Gunneridae</taxon>
        <taxon>Pentapetalae</taxon>
        <taxon>rosids</taxon>
        <taxon>fabids</taxon>
        <taxon>Fabales</taxon>
        <taxon>Fabaceae</taxon>
        <taxon>Papilionoideae</taxon>
        <taxon>50 kb inversion clade</taxon>
        <taxon>NPAAA clade</taxon>
        <taxon>Hologalegina</taxon>
        <taxon>IRL clade</taxon>
        <taxon>Trifolieae</taxon>
        <taxon>Trifolium</taxon>
    </lineage>
</organism>
<proteinExistence type="predicted"/>
<accession>A0A392VPQ5</accession>
<sequence length="59" mass="6584">MSRWSGPFVIKEVFPHGAVEFLKPGGGDQSFKVNGQRLKIYKGGELVRHNEAFLLTDPP</sequence>
<name>A0A392VPQ5_9FABA</name>
<dbReference type="AlphaFoldDB" id="A0A392VPQ5"/>
<keyword evidence="2" id="KW-1185">Reference proteome</keyword>
<comment type="caution">
    <text evidence="1">The sequence shown here is derived from an EMBL/GenBank/DDBJ whole genome shotgun (WGS) entry which is preliminary data.</text>
</comment>